<feature type="compositionally biased region" description="Basic and acidic residues" evidence="1">
    <location>
        <begin position="158"/>
        <end position="173"/>
    </location>
</feature>
<dbReference type="InterPro" id="IPR036760">
    <property type="entry name" value="SspB-like_sf"/>
</dbReference>
<dbReference type="EMBL" id="FRXO01000005">
    <property type="protein sequence ID" value="SHO66291.1"/>
    <property type="molecule type" value="Genomic_DNA"/>
</dbReference>
<keyword evidence="3" id="KW-1185">Reference proteome</keyword>
<organism evidence="2 3">
    <name type="scientific">Pseudoxanthobacter soli DSM 19599</name>
    <dbReference type="NCBI Taxonomy" id="1123029"/>
    <lineage>
        <taxon>Bacteria</taxon>
        <taxon>Pseudomonadati</taxon>
        <taxon>Pseudomonadota</taxon>
        <taxon>Alphaproteobacteria</taxon>
        <taxon>Hyphomicrobiales</taxon>
        <taxon>Segnochrobactraceae</taxon>
        <taxon>Pseudoxanthobacter</taxon>
    </lineage>
</organism>
<feature type="compositionally biased region" description="Acidic residues" evidence="1">
    <location>
        <begin position="123"/>
        <end position="132"/>
    </location>
</feature>
<protein>
    <recommendedName>
        <fullName evidence="4">Stringent starvation protein B</fullName>
    </recommendedName>
</protein>
<accession>A0A1M7ZN41</accession>
<evidence type="ECO:0000313" key="2">
    <source>
        <dbReference type="EMBL" id="SHO66291.1"/>
    </source>
</evidence>
<dbReference type="OrthoDB" id="9800412at2"/>
<dbReference type="Proteomes" id="UP000186406">
    <property type="component" value="Unassembled WGS sequence"/>
</dbReference>
<evidence type="ECO:0000256" key="1">
    <source>
        <dbReference type="SAM" id="MobiDB-lite"/>
    </source>
</evidence>
<evidence type="ECO:0000313" key="3">
    <source>
        <dbReference type="Proteomes" id="UP000186406"/>
    </source>
</evidence>
<dbReference type="AlphaFoldDB" id="A0A1M7ZN41"/>
<dbReference type="Pfam" id="PF04386">
    <property type="entry name" value="SspB"/>
    <property type="match status" value="1"/>
</dbReference>
<dbReference type="RefSeq" id="WP_073629925.1">
    <property type="nucleotide sequence ID" value="NZ_FRXO01000005.1"/>
</dbReference>
<feature type="region of interest" description="Disordered" evidence="1">
    <location>
        <begin position="120"/>
        <end position="195"/>
    </location>
</feature>
<dbReference type="Gene3D" id="2.30.30.220">
    <property type="entry name" value="SspB-like"/>
    <property type="match status" value="1"/>
</dbReference>
<dbReference type="STRING" id="1123029.SAMN02745172_02946"/>
<dbReference type="SUPFAM" id="SSF101738">
    <property type="entry name" value="SspB-like"/>
    <property type="match status" value="1"/>
</dbReference>
<evidence type="ECO:0008006" key="4">
    <source>
        <dbReference type="Google" id="ProtNLM"/>
    </source>
</evidence>
<name>A0A1M7ZN41_9HYPH</name>
<sequence length="195" mass="21086">MAEDLIRYDVLVQDALRSVVRKVLNEVLQAGLPGEHHFFIAFDTSAPGVRISSRLKQKYPEEMTIVLQHQFWGLTVSDYGFEVGLSFGGVPEKLFVPFRAIKGFFDPSVQFGLQFDPHRDEEAAAEDTDEAEVSAPLSMVKPAAKPDVKPASGAEASGEDKPEAPEAEGKPAAEGEAAPDAGAAVVSLDAFRRKT</sequence>
<dbReference type="InterPro" id="IPR007481">
    <property type="entry name" value="SspB"/>
</dbReference>
<feature type="compositionally biased region" description="Low complexity" evidence="1">
    <location>
        <begin position="174"/>
        <end position="184"/>
    </location>
</feature>
<gene>
    <name evidence="2" type="ORF">SAMN02745172_02946</name>
</gene>
<proteinExistence type="predicted"/>
<reference evidence="2 3" key="1">
    <citation type="submission" date="2016-12" db="EMBL/GenBank/DDBJ databases">
        <authorList>
            <person name="Song W.-J."/>
            <person name="Kurnit D.M."/>
        </authorList>
    </citation>
    <scope>NUCLEOTIDE SEQUENCE [LARGE SCALE GENOMIC DNA]</scope>
    <source>
        <strain evidence="2 3">DSM 19599</strain>
    </source>
</reference>